<sequence>MRAVTWPAPGVVEVIDSPEPVPGPGEAMVDIAVSVLSPGTERARFLGLPTAVVPFPHSPGYLAAGFLRGDGSRVAVRGIPHRAVAAVPPGLLCAVPGHVPLVDAAVWQLALTARYGMAVGAHRAGEPATVVGAGLLGLILRRLLAAEGAPAVRGVASSMAKAWAAEAEPATTFGPGERSLLTFDASGSAAGLAVAVDATADGGRIVLLGSPRADIAEVPLRELYDRRIALVGAHTVNLDAAGVGALSEPFFALLAGGRFSVADVVREYPAGDAPALYRRLVDDPAFVAAALRWTPDRAVPLTAPLLVSGRAAAPLLPAPDRMAEAPDRAEEAPDRAEEAPDRAVPRAVPRDRPVRFGLIGCGDIGIKDAEALAAASGAALVACHDPVDRLAAEVAAAFGARAEPGVEALLARPDVDAVLIATPHDTHEPLAVAALDAGKHVLLEKPLANDLRSARRIAAAAATAATAGTVTSVLFPMRTDSRFLQAHAALTGGLVGTPLGVSASYLVDKPGSYFRSGFSGRSPSSWRLSRARSGGGFLIMNLVHQIDLIRALLGVEADRVFAETSPSAAAPEIEDVVTVVMRFGPVIATLVGGASVPGADGQRLHLWGDAGRLEVLPGYTLTTRTPRPGLAVPPDVDPRVLAIDRFVASIRTGAPPDVTVDDALAVQALAEAAYESARSGRAVAPAPDGRFAASDSRLAAPDGRFAAVEGP</sequence>
<accession>A0A919PI18</accession>
<proteinExistence type="predicted"/>
<dbReference type="PANTHER" id="PTHR43818">
    <property type="entry name" value="BCDNA.GH03377"/>
    <property type="match status" value="1"/>
</dbReference>
<evidence type="ECO:0000259" key="3">
    <source>
        <dbReference type="Pfam" id="PF01408"/>
    </source>
</evidence>
<keyword evidence="1" id="KW-0560">Oxidoreductase</keyword>
<evidence type="ECO:0000256" key="1">
    <source>
        <dbReference type="ARBA" id="ARBA00023002"/>
    </source>
</evidence>
<feature type="compositionally biased region" description="Basic and acidic residues" evidence="2">
    <location>
        <begin position="321"/>
        <end position="344"/>
    </location>
</feature>
<name>A0A919PI18_9ACTN</name>
<dbReference type="Gene3D" id="3.30.360.10">
    <property type="entry name" value="Dihydrodipicolinate Reductase, domain 2"/>
    <property type="match status" value="1"/>
</dbReference>
<feature type="region of interest" description="Disordered" evidence="2">
    <location>
        <begin position="319"/>
        <end position="344"/>
    </location>
</feature>
<feature type="domain" description="GFO/IDH/MocA-like oxidoreductase" evidence="4">
    <location>
        <begin position="483"/>
        <end position="614"/>
    </location>
</feature>
<evidence type="ECO:0000259" key="4">
    <source>
        <dbReference type="Pfam" id="PF22725"/>
    </source>
</evidence>
<dbReference type="SUPFAM" id="SSF55347">
    <property type="entry name" value="Glyceraldehyde-3-phosphate dehydrogenase-like, C-terminal domain"/>
    <property type="match status" value="1"/>
</dbReference>
<dbReference type="SUPFAM" id="SSF50129">
    <property type="entry name" value="GroES-like"/>
    <property type="match status" value="1"/>
</dbReference>
<dbReference type="InterPro" id="IPR036291">
    <property type="entry name" value="NAD(P)-bd_dom_sf"/>
</dbReference>
<comment type="caution">
    <text evidence="5">The sequence shown here is derived from an EMBL/GenBank/DDBJ whole genome shotgun (WGS) entry which is preliminary data.</text>
</comment>
<dbReference type="SUPFAM" id="SSF51735">
    <property type="entry name" value="NAD(P)-binding Rossmann-fold domains"/>
    <property type="match status" value="2"/>
</dbReference>
<dbReference type="EMBL" id="BONQ01000050">
    <property type="protein sequence ID" value="GIG45196.1"/>
    <property type="molecule type" value="Genomic_DNA"/>
</dbReference>
<dbReference type="InterPro" id="IPR000683">
    <property type="entry name" value="Gfo/Idh/MocA-like_OxRdtase_N"/>
</dbReference>
<dbReference type="Gene3D" id="3.90.180.10">
    <property type="entry name" value="Medium-chain alcohol dehydrogenases, catalytic domain"/>
    <property type="match status" value="1"/>
</dbReference>
<evidence type="ECO:0008006" key="7">
    <source>
        <dbReference type="Google" id="ProtNLM"/>
    </source>
</evidence>
<protein>
    <recommendedName>
        <fullName evidence="7">Dehydrogenase</fullName>
    </recommendedName>
</protein>
<dbReference type="AlphaFoldDB" id="A0A919PI18"/>
<keyword evidence="6" id="KW-1185">Reference proteome</keyword>
<feature type="domain" description="Gfo/Idh/MocA-like oxidoreductase N-terminal" evidence="3">
    <location>
        <begin position="354"/>
        <end position="464"/>
    </location>
</feature>
<dbReference type="PANTHER" id="PTHR43818:SF11">
    <property type="entry name" value="BCDNA.GH03377"/>
    <property type="match status" value="1"/>
</dbReference>
<dbReference type="GO" id="GO:0000166">
    <property type="term" value="F:nucleotide binding"/>
    <property type="evidence" value="ECO:0007669"/>
    <property type="project" value="InterPro"/>
</dbReference>
<evidence type="ECO:0000256" key="2">
    <source>
        <dbReference type="SAM" id="MobiDB-lite"/>
    </source>
</evidence>
<dbReference type="Pfam" id="PF22725">
    <property type="entry name" value="GFO_IDH_MocA_C3"/>
    <property type="match status" value="1"/>
</dbReference>
<evidence type="ECO:0000313" key="5">
    <source>
        <dbReference type="EMBL" id="GIG45196.1"/>
    </source>
</evidence>
<dbReference type="InterPro" id="IPR011032">
    <property type="entry name" value="GroES-like_sf"/>
</dbReference>
<dbReference type="InterPro" id="IPR055170">
    <property type="entry name" value="GFO_IDH_MocA-like_dom"/>
</dbReference>
<reference evidence="5" key="1">
    <citation type="submission" date="2021-01" db="EMBL/GenBank/DDBJ databases">
        <title>Whole genome shotgun sequence of Dactylosporangium siamense NBRC 106093.</title>
        <authorList>
            <person name="Komaki H."/>
            <person name="Tamura T."/>
        </authorList>
    </citation>
    <scope>NUCLEOTIDE SEQUENCE</scope>
    <source>
        <strain evidence="5">NBRC 106093</strain>
    </source>
</reference>
<dbReference type="Gene3D" id="3.40.50.720">
    <property type="entry name" value="NAD(P)-binding Rossmann-like Domain"/>
    <property type="match status" value="2"/>
</dbReference>
<organism evidence="5 6">
    <name type="scientific">Dactylosporangium siamense</name>
    <dbReference type="NCBI Taxonomy" id="685454"/>
    <lineage>
        <taxon>Bacteria</taxon>
        <taxon>Bacillati</taxon>
        <taxon>Actinomycetota</taxon>
        <taxon>Actinomycetes</taxon>
        <taxon>Micromonosporales</taxon>
        <taxon>Micromonosporaceae</taxon>
        <taxon>Dactylosporangium</taxon>
    </lineage>
</organism>
<dbReference type="GO" id="GO:0016491">
    <property type="term" value="F:oxidoreductase activity"/>
    <property type="evidence" value="ECO:0007669"/>
    <property type="project" value="UniProtKB-KW"/>
</dbReference>
<evidence type="ECO:0000313" key="6">
    <source>
        <dbReference type="Proteomes" id="UP000660611"/>
    </source>
</evidence>
<dbReference type="InterPro" id="IPR050463">
    <property type="entry name" value="Gfo/Idh/MocA_oxidrdct_glycsds"/>
</dbReference>
<dbReference type="RefSeq" id="WP_203846998.1">
    <property type="nucleotide sequence ID" value="NZ_BAAAVW010000009.1"/>
</dbReference>
<dbReference type="Proteomes" id="UP000660611">
    <property type="component" value="Unassembled WGS sequence"/>
</dbReference>
<dbReference type="Pfam" id="PF01408">
    <property type="entry name" value="GFO_IDH_MocA"/>
    <property type="match status" value="1"/>
</dbReference>
<gene>
    <name evidence="5" type="ORF">Dsi01nite_032370</name>
</gene>